<reference evidence="11" key="2">
    <citation type="submission" date="2025-08" db="UniProtKB">
        <authorList>
            <consortium name="Ensembl"/>
        </authorList>
    </citation>
    <scope>IDENTIFICATION</scope>
</reference>
<dbReference type="InterPro" id="IPR027370">
    <property type="entry name" value="Znf-RING_euk"/>
</dbReference>
<dbReference type="InterPro" id="IPR001841">
    <property type="entry name" value="Znf_RING"/>
</dbReference>
<reference evidence="12" key="1">
    <citation type="submission" date="2018-06" db="EMBL/GenBank/DDBJ databases">
        <title>Genome assembly of Danube salmon.</title>
        <authorList>
            <person name="Macqueen D.J."/>
            <person name="Gundappa M.K."/>
        </authorList>
    </citation>
    <scope>NUCLEOTIDE SEQUENCE [LARGE SCALE GENOMIC DNA]</scope>
</reference>
<evidence type="ECO:0000259" key="9">
    <source>
        <dbReference type="PROSITE" id="PS50119"/>
    </source>
</evidence>
<dbReference type="PROSITE" id="PS00518">
    <property type="entry name" value="ZF_RING_1"/>
    <property type="match status" value="1"/>
</dbReference>
<evidence type="ECO:0000256" key="4">
    <source>
        <dbReference type="ARBA" id="ARBA00022833"/>
    </source>
</evidence>
<dbReference type="InterPro" id="IPR013083">
    <property type="entry name" value="Znf_RING/FYVE/PHD"/>
</dbReference>
<dbReference type="Gene3D" id="2.60.120.920">
    <property type="match status" value="1"/>
</dbReference>
<dbReference type="CDD" id="cd13733">
    <property type="entry name" value="SPRY_PRY_C-I_1"/>
    <property type="match status" value="1"/>
</dbReference>
<dbReference type="SUPFAM" id="SSF57850">
    <property type="entry name" value="RING/U-box"/>
    <property type="match status" value="1"/>
</dbReference>
<dbReference type="InterPro" id="IPR058030">
    <property type="entry name" value="TRIM8/14/16/25/29/45/65_CC"/>
</dbReference>
<dbReference type="GO" id="GO:0045087">
    <property type="term" value="P:innate immune response"/>
    <property type="evidence" value="ECO:0007669"/>
    <property type="project" value="UniProtKB-KW"/>
</dbReference>
<dbReference type="InterPro" id="IPR001870">
    <property type="entry name" value="B30.2/SPRY"/>
</dbReference>
<proteinExistence type="predicted"/>
<dbReference type="Pfam" id="PF00622">
    <property type="entry name" value="SPRY"/>
    <property type="match status" value="1"/>
</dbReference>
<dbReference type="InterPro" id="IPR000315">
    <property type="entry name" value="Znf_B-box"/>
</dbReference>
<evidence type="ECO:0000259" key="8">
    <source>
        <dbReference type="PROSITE" id="PS50089"/>
    </source>
</evidence>
<dbReference type="Gene3D" id="4.10.830.40">
    <property type="match status" value="1"/>
</dbReference>
<dbReference type="GeneTree" id="ENSGT01040000240385"/>
<dbReference type="SUPFAM" id="SSF57845">
    <property type="entry name" value="B-box zinc-binding domain"/>
    <property type="match status" value="1"/>
</dbReference>
<dbReference type="CDD" id="cd19769">
    <property type="entry name" value="Bbox2_TRIM16-like"/>
    <property type="match status" value="1"/>
</dbReference>
<dbReference type="Pfam" id="PF13765">
    <property type="entry name" value="PRY"/>
    <property type="match status" value="1"/>
</dbReference>
<dbReference type="Gene3D" id="3.30.160.60">
    <property type="entry name" value="Classic Zinc Finger"/>
    <property type="match status" value="1"/>
</dbReference>
<dbReference type="InterPro" id="IPR003879">
    <property type="entry name" value="Butyrophylin_SPRY"/>
</dbReference>
<evidence type="ECO:0000256" key="6">
    <source>
        <dbReference type="PROSITE-ProRule" id="PRU00024"/>
    </source>
</evidence>
<keyword evidence="1" id="KW-0399">Innate immunity</keyword>
<evidence type="ECO:0000256" key="3">
    <source>
        <dbReference type="ARBA" id="ARBA00022771"/>
    </source>
</evidence>
<dbReference type="FunFam" id="2.60.120.920:FF:000004">
    <property type="entry name" value="Butyrophilin subfamily 1 member A1"/>
    <property type="match status" value="1"/>
</dbReference>
<dbReference type="SUPFAM" id="SSF49899">
    <property type="entry name" value="Concanavalin A-like lectins/glucanases"/>
    <property type="match status" value="1"/>
</dbReference>
<dbReference type="InterPro" id="IPR017907">
    <property type="entry name" value="Znf_RING_CS"/>
</dbReference>
<reference evidence="11" key="3">
    <citation type="submission" date="2025-09" db="UniProtKB">
        <authorList>
            <consortium name="Ensembl"/>
        </authorList>
    </citation>
    <scope>IDENTIFICATION</scope>
</reference>
<dbReference type="SMART" id="SM00336">
    <property type="entry name" value="BBOX"/>
    <property type="match status" value="1"/>
</dbReference>
<evidence type="ECO:0000256" key="2">
    <source>
        <dbReference type="ARBA" id="ARBA00022723"/>
    </source>
</evidence>
<keyword evidence="12" id="KW-1185">Reference proteome</keyword>
<dbReference type="Pfam" id="PF25600">
    <property type="entry name" value="TRIM_CC"/>
    <property type="match status" value="1"/>
</dbReference>
<feature type="domain" description="RING-type" evidence="8">
    <location>
        <begin position="24"/>
        <end position="64"/>
    </location>
</feature>
<dbReference type="STRING" id="62062.ENSHHUP00000044532"/>
<dbReference type="PROSITE" id="PS50089">
    <property type="entry name" value="ZF_RING_2"/>
    <property type="match status" value="1"/>
</dbReference>
<name>A0A4W5N1G3_9TELE</name>
<evidence type="ECO:0000259" key="10">
    <source>
        <dbReference type="PROSITE" id="PS50188"/>
    </source>
</evidence>
<keyword evidence="7" id="KW-0175">Coiled coil</keyword>
<evidence type="ECO:0000313" key="11">
    <source>
        <dbReference type="Ensembl" id="ENSHHUP00000044532.1"/>
    </source>
</evidence>
<dbReference type="Gene3D" id="3.30.40.10">
    <property type="entry name" value="Zinc/RING finger domain, C3HC4 (zinc finger)"/>
    <property type="match status" value="1"/>
</dbReference>
<feature type="coiled-coil region" evidence="7">
    <location>
        <begin position="261"/>
        <end position="299"/>
    </location>
</feature>
<organism evidence="11 12">
    <name type="scientific">Hucho hucho</name>
    <name type="common">huchen</name>
    <dbReference type="NCBI Taxonomy" id="62062"/>
    <lineage>
        <taxon>Eukaryota</taxon>
        <taxon>Metazoa</taxon>
        <taxon>Chordata</taxon>
        <taxon>Craniata</taxon>
        <taxon>Vertebrata</taxon>
        <taxon>Euteleostomi</taxon>
        <taxon>Actinopterygii</taxon>
        <taxon>Neopterygii</taxon>
        <taxon>Teleostei</taxon>
        <taxon>Protacanthopterygii</taxon>
        <taxon>Salmoniformes</taxon>
        <taxon>Salmonidae</taxon>
        <taxon>Salmoninae</taxon>
        <taxon>Hucho</taxon>
    </lineage>
</organism>
<sequence>MSPPIEMSSLNVDSSLLPEEQFLCSICLNVFTDPVTTPCGHTFCKACISGHWDNSEICQCLKCQKRFYVRPEVSTNSVIEEISVHIKKRKLDIPECSVALGEVACDVCSTIKLKALKSCLVCLTSYCQIHLEPHQRVVNLKRHKLIDPVENLEDRMCKKHERGLELFCRTDQTCVCVLCTETDHKCHNTVPIEEEGVKQKAELVSTKAEVQKMIQDRHAKMEEIKRSVLLSKKSTEKEVEDSEKLFTELLQSIKKRRTKLVKVIEERQKAAERRAEGLTQQLEQEITELQKRSTELEQLSHTEDHLHLLQSLPSLRTPPSTKKWSRVSVNTDLCVGTLRRALSQIEENIRGELKVLTEIELTRMQEFKDEVTLDPNTANRWLQLSEDGTQIKYAKTPQTVSDNPKRFDCYSAVLGEKGFNSGRHYWEVQVGVSGRWEIGIAMRAVNRKKAVKKNSEHGFCVLSKNGYLHYEAGSSPSTTLNLNPKPRRVGVYVDYEKGQVSFYDVLVKLHLYSFLGLSFTGKLYPYFYLYSMKKKSESLVIYIDWIKKYKDQLRRLSNTTK</sequence>
<dbReference type="InterPro" id="IPR006574">
    <property type="entry name" value="PRY"/>
</dbReference>
<dbReference type="PROSITE" id="PS50119">
    <property type="entry name" value="ZF_BBOX"/>
    <property type="match status" value="1"/>
</dbReference>
<dbReference type="Pfam" id="PF13445">
    <property type="entry name" value="zf-RING_UBOX"/>
    <property type="match status" value="1"/>
</dbReference>
<dbReference type="SMART" id="SM00184">
    <property type="entry name" value="RING"/>
    <property type="match status" value="1"/>
</dbReference>
<dbReference type="PANTHER" id="PTHR25465:SF32">
    <property type="entry name" value="BLOODTHIRSTY-RELATED GENE FAMILY, MEMBER 16 ISOFORM X1-RELATED"/>
    <property type="match status" value="1"/>
</dbReference>
<dbReference type="Pfam" id="PF00643">
    <property type="entry name" value="zf-B_box"/>
    <property type="match status" value="1"/>
</dbReference>
<feature type="domain" description="B30.2/SPRY" evidence="10">
    <location>
        <begin position="351"/>
        <end position="548"/>
    </location>
</feature>
<dbReference type="AlphaFoldDB" id="A0A4W5N1G3"/>
<dbReference type="InterPro" id="IPR013320">
    <property type="entry name" value="ConA-like_dom_sf"/>
</dbReference>
<keyword evidence="3 6" id="KW-0863">Zinc-finger</keyword>
<dbReference type="SMART" id="SM00589">
    <property type="entry name" value="PRY"/>
    <property type="match status" value="1"/>
</dbReference>
<accession>A0A4W5N1G3</accession>
<dbReference type="PANTHER" id="PTHR25465">
    <property type="entry name" value="B-BOX DOMAIN CONTAINING"/>
    <property type="match status" value="1"/>
</dbReference>
<dbReference type="PROSITE" id="PS50188">
    <property type="entry name" value="B302_SPRY"/>
    <property type="match status" value="1"/>
</dbReference>
<dbReference type="InterPro" id="IPR051051">
    <property type="entry name" value="E3_ubiq-ligase_TRIM/RNF"/>
</dbReference>
<evidence type="ECO:0000256" key="1">
    <source>
        <dbReference type="ARBA" id="ARBA00022588"/>
    </source>
</evidence>
<protein>
    <submittedName>
        <fullName evidence="11">Uncharacterized protein</fullName>
    </submittedName>
</protein>
<keyword evidence="5" id="KW-0391">Immunity</keyword>
<dbReference type="GO" id="GO:0005737">
    <property type="term" value="C:cytoplasm"/>
    <property type="evidence" value="ECO:0007669"/>
    <property type="project" value="UniProtKB-ARBA"/>
</dbReference>
<keyword evidence="4" id="KW-0862">Zinc</keyword>
<keyword evidence="2" id="KW-0479">Metal-binding</keyword>
<feature type="domain" description="B box-type" evidence="9">
    <location>
        <begin position="152"/>
        <end position="192"/>
    </location>
</feature>
<dbReference type="SMART" id="SM00449">
    <property type="entry name" value="SPRY"/>
    <property type="match status" value="1"/>
</dbReference>
<dbReference type="InterPro" id="IPR043136">
    <property type="entry name" value="B30.2/SPRY_sf"/>
</dbReference>
<dbReference type="PRINTS" id="PR01407">
    <property type="entry name" value="BUTYPHLNCDUF"/>
</dbReference>
<dbReference type="Proteomes" id="UP000314982">
    <property type="component" value="Unassembled WGS sequence"/>
</dbReference>
<evidence type="ECO:0000313" key="12">
    <source>
        <dbReference type="Proteomes" id="UP000314982"/>
    </source>
</evidence>
<dbReference type="InterPro" id="IPR003877">
    <property type="entry name" value="SPRY_dom"/>
</dbReference>
<dbReference type="Ensembl" id="ENSHHUT00000046182.1">
    <property type="protein sequence ID" value="ENSHHUP00000044532.1"/>
    <property type="gene ID" value="ENSHHUG00000027251.1"/>
</dbReference>
<dbReference type="GO" id="GO:0008270">
    <property type="term" value="F:zinc ion binding"/>
    <property type="evidence" value="ECO:0007669"/>
    <property type="project" value="UniProtKB-KW"/>
</dbReference>
<evidence type="ECO:0000256" key="7">
    <source>
        <dbReference type="SAM" id="Coils"/>
    </source>
</evidence>
<evidence type="ECO:0000256" key="5">
    <source>
        <dbReference type="ARBA" id="ARBA00022859"/>
    </source>
</evidence>